<evidence type="ECO:0000313" key="3">
    <source>
        <dbReference type="Proteomes" id="UP000216411"/>
    </source>
</evidence>
<gene>
    <name evidence="2" type="ORF">CG710_000065</name>
</gene>
<reference evidence="2 3" key="1">
    <citation type="journal article" date="2017" name="Genome Announc.">
        <title>Draft Genome Sequence of a Sporulating and Motile Strain of Lachnotalea glycerini Isolated from Water in Quebec City, Canada.</title>
        <authorList>
            <person name="Maheux A.F."/>
            <person name="Boudreau D.K."/>
            <person name="Berube E."/>
            <person name="Boissinot M."/>
            <person name="Raymond F."/>
            <person name="Brodeur S."/>
            <person name="Corbeil J."/>
            <person name="Isabel S."/>
            <person name="Omar R.F."/>
            <person name="Bergeron M.G."/>
        </authorList>
    </citation>
    <scope>NUCLEOTIDE SEQUENCE [LARGE SCALE GENOMIC DNA]</scope>
    <source>
        <strain evidence="2 3">CCRI-19302</strain>
    </source>
</reference>
<evidence type="ECO:0000313" key="2">
    <source>
        <dbReference type="EMBL" id="RDY32967.1"/>
    </source>
</evidence>
<dbReference type="EMBL" id="NOKA02000001">
    <property type="protein sequence ID" value="RDY32967.1"/>
    <property type="molecule type" value="Genomic_DNA"/>
</dbReference>
<organism evidence="2 3">
    <name type="scientific">Lachnotalea glycerini</name>
    <dbReference type="NCBI Taxonomy" id="1763509"/>
    <lineage>
        <taxon>Bacteria</taxon>
        <taxon>Bacillati</taxon>
        <taxon>Bacillota</taxon>
        <taxon>Clostridia</taxon>
        <taxon>Lachnospirales</taxon>
        <taxon>Lachnospiraceae</taxon>
        <taxon>Lachnotalea</taxon>
    </lineage>
</organism>
<dbReference type="AlphaFoldDB" id="A0A371JJU1"/>
<evidence type="ECO:0000256" key="1">
    <source>
        <dbReference type="SAM" id="MobiDB-lite"/>
    </source>
</evidence>
<feature type="region of interest" description="Disordered" evidence="1">
    <location>
        <begin position="1"/>
        <end position="48"/>
    </location>
</feature>
<comment type="caution">
    <text evidence="2">The sequence shown here is derived from an EMBL/GenBank/DDBJ whole genome shotgun (WGS) entry which is preliminary data.</text>
</comment>
<keyword evidence="3" id="KW-1185">Reference proteome</keyword>
<sequence>MAPKARAEFSANLVRRTKQTQGKAASGSIESRMVNRTERKKHLTIGKPKAPAEFSANLVRRTKQTQGEAECEHSLDLSAELK</sequence>
<accession>A0A371JJU1</accession>
<dbReference type="Proteomes" id="UP000216411">
    <property type="component" value="Unassembled WGS sequence"/>
</dbReference>
<protein>
    <submittedName>
        <fullName evidence="2">Uncharacterized protein</fullName>
    </submittedName>
</protein>
<name>A0A371JJU1_9FIRM</name>
<proteinExistence type="predicted"/>